<dbReference type="Proteomes" id="UP001293254">
    <property type="component" value="Unassembled WGS sequence"/>
</dbReference>
<accession>A0AAE2CHA9</accession>
<keyword evidence="3" id="KW-1185">Reference proteome</keyword>
<organism evidence="2 3">
    <name type="scientific">Sesamum alatum</name>
    <dbReference type="NCBI Taxonomy" id="300844"/>
    <lineage>
        <taxon>Eukaryota</taxon>
        <taxon>Viridiplantae</taxon>
        <taxon>Streptophyta</taxon>
        <taxon>Embryophyta</taxon>
        <taxon>Tracheophyta</taxon>
        <taxon>Spermatophyta</taxon>
        <taxon>Magnoliopsida</taxon>
        <taxon>eudicotyledons</taxon>
        <taxon>Gunneridae</taxon>
        <taxon>Pentapetalae</taxon>
        <taxon>asterids</taxon>
        <taxon>lamiids</taxon>
        <taxon>Lamiales</taxon>
        <taxon>Pedaliaceae</taxon>
        <taxon>Sesamum</taxon>
    </lineage>
</organism>
<proteinExistence type="predicted"/>
<evidence type="ECO:0000313" key="3">
    <source>
        <dbReference type="Proteomes" id="UP001293254"/>
    </source>
</evidence>
<dbReference type="EMBL" id="JACGWO010000008">
    <property type="protein sequence ID" value="KAK4422014.1"/>
    <property type="molecule type" value="Genomic_DNA"/>
</dbReference>
<reference evidence="2" key="1">
    <citation type="submission" date="2020-06" db="EMBL/GenBank/DDBJ databases">
        <authorList>
            <person name="Li T."/>
            <person name="Hu X."/>
            <person name="Zhang T."/>
            <person name="Song X."/>
            <person name="Zhang H."/>
            <person name="Dai N."/>
            <person name="Sheng W."/>
            <person name="Hou X."/>
            <person name="Wei L."/>
        </authorList>
    </citation>
    <scope>NUCLEOTIDE SEQUENCE</scope>
    <source>
        <strain evidence="2">3651</strain>
        <tissue evidence="2">Leaf</tissue>
    </source>
</reference>
<feature type="region of interest" description="Disordered" evidence="1">
    <location>
        <begin position="65"/>
        <end position="84"/>
    </location>
</feature>
<feature type="compositionally biased region" description="Low complexity" evidence="1">
    <location>
        <begin position="124"/>
        <end position="133"/>
    </location>
</feature>
<feature type="compositionally biased region" description="Basic and acidic residues" evidence="1">
    <location>
        <begin position="136"/>
        <end position="148"/>
    </location>
</feature>
<gene>
    <name evidence="2" type="ORF">Salat_2152100</name>
</gene>
<feature type="compositionally biased region" description="Polar residues" evidence="1">
    <location>
        <begin position="65"/>
        <end position="78"/>
    </location>
</feature>
<dbReference type="AlphaFoldDB" id="A0AAE2CHA9"/>
<evidence type="ECO:0000313" key="2">
    <source>
        <dbReference type="EMBL" id="KAK4422014.1"/>
    </source>
</evidence>
<protein>
    <submittedName>
        <fullName evidence="2">Uncharacterized protein</fullName>
    </submittedName>
</protein>
<name>A0AAE2CHA9_9LAMI</name>
<feature type="region of interest" description="Disordered" evidence="1">
    <location>
        <begin position="115"/>
        <end position="154"/>
    </location>
</feature>
<comment type="caution">
    <text evidence="2">The sequence shown here is derived from an EMBL/GenBank/DDBJ whole genome shotgun (WGS) entry which is preliminary data.</text>
</comment>
<reference evidence="2" key="2">
    <citation type="journal article" date="2024" name="Plant">
        <title>Genomic evolution and insights into agronomic trait innovations of Sesamum species.</title>
        <authorList>
            <person name="Miao H."/>
            <person name="Wang L."/>
            <person name="Qu L."/>
            <person name="Liu H."/>
            <person name="Sun Y."/>
            <person name="Le M."/>
            <person name="Wang Q."/>
            <person name="Wei S."/>
            <person name="Zheng Y."/>
            <person name="Lin W."/>
            <person name="Duan Y."/>
            <person name="Cao H."/>
            <person name="Xiong S."/>
            <person name="Wang X."/>
            <person name="Wei L."/>
            <person name="Li C."/>
            <person name="Ma Q."/>
            <person name="Ju M."/>
            <person name="Zhao R."/>
            <person name="Li G."/>
            <person name="Mu C."/>
            <person name="Tian Q."/>
            <person name="Mei H."/>
            <person name="Zhang T."/>
            <person name="Gao T."/>
            <person name="Zhang H."/>
        </authorList>
    </citation>
    <scope>NUCLEOTIDE SEQUENCE</scope>
    <source>
        <strain evidence="2">3651</strain>
    </source>
</reference>
<evidence type="ECO:0000256" key="1">
    <source>
        <dbReference type="SAM" id="MobiDB-lite"/>
    </source>
</evidence>
<sequence>MHGFGGSHERAVLGQSIASRRRLLIRIFDENKSSDGKKEYEKRNTWETEVIDGVDTRIKQSMNNDACGQALRRSTSSWKEGRSDVDEDADSMWWGKQTGGRPSAVRTGVVTDAQTRLPRSRPGAQVAQAAVQAWPTDRRRARQTDGRRGARQAELAGTCAGALDAGETKQNDLDNVNSRLVRRADGLGQKDGRLARINGQCEVADSTRWSADWQTEQAVSARCAAGWRDTFRTSRPGFAPRCARTAVRREDYWAGRSVLGCRPDRLNRACGVQADGRADRRLGRLGHPRGKAARVGDWRARGRPARQAGSFQAVARQQLGQTATASNYQRQLWAVVGSCA</sequence>